<sequence>MDLLKTLSFIANRLSDRNITWGVGGSLLLSFYKIIDKPNDIDILVDEANAAKINEIMSSIGKPKEALSSNPFRTIYFSKYSINDIDIDVMGGLAIQHDEGIYKISFQQESIVAHKKINGVDIPLCSLEDWYILYWLIPNKQEKALLIEKYLEVNGVTYPQLLIEALRQPLPLEVKERVEKLLS</sequence>
<dbReference type="Pfam" id="PF10706">
    <property type="entry name" value="Aminoglyc_resit"/>
    <property type="match status" value="1"/>
</dbReference>
<evidence type="ECO:0008006" key="3">
    <source>
        <dbReference type="Google" id="ProtNLM"/>
    </source>
</evidence>
<evidence type="ECO:0000313" key="2">
    <source>
        <dbReference type="Proteomes" id="UP000315215"/>
    </source>
</evidence>
<dbReference type="SUPFAM" id="SSF81301">
    <property type="entry name" value="Nucleotidyltransferase"/>
    <property type="match status" value="1"/>
</dbReference>
<dbReference type="EMBL" id="CP041666">
    <property type="protein sequence ID" value="QDP41367.1"/>
    <property type="molecule type" value="Genomic_DNA"/>
</dbReference>
<dbReference type="OrthoDB" id="2351919at2"/>
<gene>
    <name evidence="1" type="ORF">FN924_14960</name>
</gene>
<accession>A0A516KIY4</accession>
<dbReference type="KEGG" id="aqt:FN924_14960"/>
<protein>
    <recommendedName>
        <fullName evidence="3">Nucleotidyltransferase family protein</fullName>
    </recommendedName>
</protein>
<dbReference type="Proteomes" id="UP000315215">
    <property type="component" value="Chromosome"/>
</dbReference>
<reference evidence="1 2" key="1">
    <citation type="submission" date="2019-07" db="EMBL/GenBank/DDBJ databases">
        <authorList>
            <person name="Li J."/>
        </authorList>
    </citation>
    <scope>NUCLEOTIDE SEQUENCE [LARGE SCALE GENOMIC DNA]</scope>
    <source>
        <strain evidence="1 2">TKL69</strain>
    </source>
</reference>
<organism evidence="1 2">
    <name type="scientific">Radiobacillus deserti</name>
    <dbReference type="NCBI Taxonomy" id="2594883"/>
    <lineage>
        <taxon>Bacteria</taxon>
        <taxon>Bacillati</taxon>
        <taxon>Bacillota</taxon>
        <taxon>Bacilli</taxon>
        <taxon>Bacillales</taxon>
        <taxon>Bacillaceae</taxon>
        <taxon>Radiobacillus</taxon>
    </lineage>
</organism>
<dbReference type="InterPro" id="IPR019646">
    <property type="entry name" value="Aminoglyc_AdlTrfase"/>
</dbReference>
<dbReference type="AlphaFoldDB" id="A0A516KIY4"/>
<keyword evidence="2" id="KW-1185">Reference proteome</keyword>
<dbReference type="InterPro" id="IPR043519">
    <property type="entry name" value="NT_sf"/>
</dbReference>
<name>A0A516KIY4_9BACI</name>
<proteinExistence type="predicted"/>
<evidence type="ECO:0000313" key="1">
    <source>
        <dbReference type="EMBL" id="QDP41367.1"/>
    </source>
</evidence>
<dbReference type="Gene3D" id="3.30.460.40">
    <property type="match status" value="1"/>
</dbReference>